<dbReference type="SUPFAM" id="SSF52172">
    <property type="entry name" value="CheY-like"/>
    <property type="match status" value="1"/>
</dbReference>
<dbReference type="PANTHER" id="PTHR47233">
    <property type="entry name" value="CHEMOTAXIS PROTEIN CHEV"/>
    <property type="match status" value="1"/>
</dbReference>
<reference evidence="4 5" key="1">
    <citation type="submission" date="2018-11" db="EMBL/GenBank/DDBJ databases">
        <title>Genomic Encyclopedia of Type Strains, Phase IV (KMG-IV): sequencing the most valuable type-strain genomes for metagenomic binning, comparative biology and taxonomic classification.</title>
        <authorList>
            <person name="Goeker M."/>
        </authorList>
    </citation>
    <scope>NUCLEOTIDE SEQUENCE [LARGE SCALE GENOMIC DNA]</scope>
    <source>
        <strain evidence="4 5">DSM 21945</strain>
    </source>
</reference>
<dbReference type="Proteomes" id="UP000268033">
    <property type="component" value="Unassembled WGS sequence"/>
</dbReference>
<dbReference type="InterPro" id="IPR002545">
    <property type="entry name" value="CheW-lke_dom"/>
</dbReference>
<dbReference type="GO" id="GO:0000160">
    <property type="term" value="P:phosphorelay signal transduction system"/>
    <property type="evidence" value="ECO:0007669"/>
    <property type="project" value="InterPro"/>
</dbReference>
<comment type="caution">
    <text evidence="4">The sequence shown here is derived from an EMBL/GenBank/DDBJ whole genome shotgun (WGS) entry which is preliminary data.</text>
</comment>
<dbReference type="InterPro" id="IPR011006">
    <property type="entry name" value="CheY-like_superfamily"/>
</dbReference>
<name>A0A3N1PSM2_9GAMM</name>
<evidence type="ECO:0000259" key="3">
    <source>
        <dbReference type="PROSITE" id="PS50851"/>
    </source>
</evidence>
<dbReference type="RefSeq" id="WP_123420685.1">
    <property type="nucleotide sequence ID" value="NZ_JBLXAC010000019.1"/>
</dbReference>
<organism evidence="4 5">
    <name type="scientific">Gallaecimonas pentaromativorans</name>
    <dbReference type="NCBI Taxonomy" id="584787"/>
    <lineage>
        <taxon>Bacteria</taxon>
        <taxon>Pseudomonadati</taxon>
        <taxon>Pseudomonadota</taxon>
        <taxon>Gammaproteobacteria</taxon>
        <taxon>Enterobacterales</taxon>
        <taxon>Gallaecimonadaceae</taxon>
        <taxon>Gallaecimonas</taxon>
    </lineage>
</organism>
<accession>A0A3N1PSM2</accession>
<protein>
    <submittedName>
        <fullName evidence="4">Response regulator receiver modulated CheW protein</fullName>
    </submittedName>
</protein>
<dbReference type="InterPro" id="IPR036061">
    <property type="entry name" value="CheW-like_dom_sf"/>
</dbReference>
<dbReference type="InterPro" id="IPR001789">
    <property type="entry name" value="Sig_transdc_resp-reg_receiver"/>
</dbReference>
<dbReference type="Gene3D" id="2.40.50.180">
    <property type="entry name" value="CheA-289, Domain 4"/>
    <property type="match status" value="1"/>
</dbReference>
<dbReference type="Pfam" id="PF01584">
    <property type="entry name" value="CheW"/>
    <property type="match status" value="1"/>
</dbReference>
<dbReference type="PROSITE" id="PS50851">
    <property type="entry name" value="CHEW"/>
    <property type="match status" value="1"/>
</dbReference>
<evidence type="ECO:0000313" key="5">
    <source>
        <dbReference type="Proteomes" id="UP000268033"/>
    </source>
</evidence>
<keyword evidence="5" id="KW-1185">Reference proteome</keyword>
<dbReference type="AlphaFoldDB" id="A0A3N1PSM2"/>
<feature type="domain" description="CheW-like" evidence="3">
    <location>
        <begin position="8"/>
        <end position="149"/>
    </location>
</feature>
<dbReference type="PANTHER" id="PTHR47233:SF2">
    <property type="entry name" value="CHEMOTAXIS SIGNAL TRANSDUCTION SYSTEM RESPONSE REGULATOR CHEV"/>
    <property type="match status" value="1"/>
</dbReference>
<dbReference type="Gene3D" id="2.30.30.40">
    <property type="entry name" value="SH3 Domains"/>
    <property type="match status" value="1"/>
</dbReference>
<evidence type="ECO:0000256" key="1">
    <source>
        <dbReference type="PROSITE-ProRule" id="PRU00169"/>
    </source>
</evidence>
<dbReference type="PROSITE" id="PS50110">
    <property type="entry name" value="RESPONSE_REGULATORY"/>
    <property type="match status" value="1"/>
</dbReference>
<keyword evidence="1" id="KW-0597">Phosphoprotein</keyword>
<dbReference type="PIRSF" id="PIRSF002867">
    <property type="entry name" value="CheV"/>
    <property type="match status" value="1"/>
</dbReference>
<dbReference type="STRING" id="584787.GCA_001247655_03069"/>
<evidence type="ECO:0000259" key="2">
    <source>
        <dbReference type="PROSITE" id="PS50110"/>
    </source>
</evidence>
<dbReference type="Gene3D" id="3.40.50.2300">
    <property type="match status" value="1"/>
</dbReference>
<sequence>MKNGSKQSQGLLLFNLNERQTFALGTLKVREIVPYQPLTIIPKSHPTVLGSAPIRGNPIPVIDMAGAVGYRPIQPDEQQRCFIIVTDCQRQTVGFMVRKVDRIMESNWKEISPAPKSAGKNIFVSGVTHFEGKMVQLLDIEMLLSHIFPPPADHLYAQISAAEQAQLRSHRILVVDDSAVARKQLSDALRHVDVPFEFCGDGAHALQLMREAAAAGNPFEILVSDIEMPGLDGYELTFEVRDDSKLKGCYIILHTSLSSDISVDKAHQVGANEALTKFEAAGLIHGMLRGAQHVEDGDVTPGVASKLVT</sequence>
<dbReference type="Pfam" id="PF00072">
    <property type="entry name" value="Response_reg"/>
    <property type="match status" value="1"/>
</dbReference>
<feature type="domain" description="Response regulatory" evidence="2">
    <location>
        <begin position="171"/>
        <end position="292"/>
    </location>
</feature>
<dbReference type="SMART" id="SM00260">
    <property type="entry name" value="CheW"/>
    <property type="match status" value="1"/>
</dbReference>
<dbReference type="InterPro" id="IPR024181">
    <property type="entry name" value="Chemotax_regulator_CheV"/>
</dbReference>
<dbReference type="SUPFAM" id="SSF50341">
    <property type="entry name" value="CheW-like"/>
    <property type="match status" value="1"/>
</dbReference>
<proteinExistence type="predicted"/>
<feature type="modified residue" description="4-aspartylphosphate" evidence="1">
    <location>
        <position position="225"/>
    </location>
</feature>
<dbReference type="EMBL" id="RJUL01000002">
    <property type="protein sequence ID" value="ROQ29767.1"/>
    <property type="molecule type" value="Genomic_DNA"/>
</dbReference>
<evidence type="ECO:0000313" key="4">
    <source>
        <dbReference type="EMBL" id="ROQ29767.1"/>
    </source>
</evidence>
<dbReference type="SMART" id="SM00448">
    <property type="entry name" value="REC"/>
    <property type="match status" value="1"/>
</dbReference>
<dbReference type="GO" id="GO:0006935">
    <property type="term" value="P:chemotaxis"/>
    <property type="evidence" value="ECO:0007669"/>
    <property type="project" value="InterPro"/>
</dbReference>
<gene>
    <name evidence="4" type="ORF">EDC28_102139</name>
</gene>